<dbReference type="AlphaFoldDB" id="A0A7S2SPQ1"/>
<dbReference type="InterPro" id="IPR001753">
    <property type="entry name" value="Enoyl-CoA_hydra/iso"/>
</dbReference>
<proteinExistence type="predicted"/>
<dbReference type="Gene3D" id="3.90.226.10">
    <property type="entry name" value="2-enoyl-CoA Hydratase, Chain A, domain 1"/>
    <property type="match status" value="1"/>
</dbReference>
<dbReference type="Pfam" id="PF00378">
    <property type="entry name" value="ECH_1"/>
    <property type="match status" value="1"/>
</dbReference>
<dbReference type="GO" id="GO:0005777">
    <property type="term" value="C:peroxisome"/>
    <property type="evidence" value="ECO:0007669"/>
    <property type="project" value="TreeGrafter"/>
</dbReference>
<accession>A0A7S2SPQ1</accession>
<dbReference type="PANTHER" id="PTHR11941">
    <property type="entry name" value="ENOYL-COA HYDRATASE-RELATED"/>
    <property type="match status" value="1"/>
</dbReference>
<gene>
    <name evidence="1" type="ORF">QSP1433_LOCUS16625</name>
</gene>
<dbReference type="GO" id="GO:0004165">
    <property type="term" value="F:delta(3)-delta(2)-enoyl-CoA isomerase activity"/>
    <property type="evidence" value="ECO:0007669"/>
    <property type="project" value="TreeGrafter"/>
</dbReference>
<dbReference type="PANTHER" id="PTHR11941:SF75">
    <property type="entry name" value="ENOYL-COA HYDRATASE_ISOMERASE FAMILY PROTEIN"/>
    <property type="match status" value="1"/>
</dbReference>
<sequence>MLRSCGHELVEVGKQGGIATVRLRGGRKDEGDVFEWGTRVCEHRINPFMVQALNEALDAALCDPECVAVVVYGEGRFFCNGMDLNWIGKNQDLADKLQEDTEKLLARILCFEVPTIAAINGHFCAAGGMLGLAFDYRVMNSQNGLFFVPAVDLGLVYSPGMTCLMKAKTPTGMHNEMIVMGKRYSAKDLLEKAVINQTVPYSDVFATSLQYARQLTSGGRFRGNKYRDTMKRIKINTYSDTYSALCNSSQGMGFKGGEWDAHGKSKL</sequence>
<dbReference type="GO" id="GO:0006635">
    <property type="term" value="P:fatty acid beta-oxidation"/>
    <property type="evidence" value="ECO:0007669"/>
    <property type="project" value="TreeGrafter"/>
</dbReference>
<dbReference type="SUPFAM" id="SSF52096">
    <property type="entry name" value="ClpP/crotonase"/>
    <property type="match status" value="1"/>
</dbReference>
<organism evidence="1">
    <name type="scientific">Mucochytrium quahogii</name>
    <dbReference type="NCBI Taxonomy" id="96639"/>
    <lineage>
        <taxon>Eukaryota</taxon>
        <taxon>Sar</taxon>
        <taxon>Stramenopiles</taxon>
        <taxon>Bigyra</taxon>
        <taxon>Labyrinthulomycetes</taxon>
        <taxon>Thraustochytrida</taxon>
        <taxon>Thraustochytriidae</taxon>
        <taxon>Mucochytrium</taxon>
    </lineage>
</organism>
<dbReference type="CDD" id="cd06558">
    <property type="entry name" value="crotonase-like"/>
    <property type="match status" value="1"/>
</dbReference>
<evidence type="ECO:0000313" key="1">
    <source>
        <dbReference type="EMBL" id="CAD9706182.1"/>
    </source>
</evidence>
<protein>
    <submittedName>
        <fullName evidence="1">Uncharacterized protein</fullName>
    </submittedName>
</protein>
<reference evidence="1" key="1">
    <citation type="submission" date="2021-01" db="EMBL/GenBank/DDBJ databases">
        <authorList>
            <person name="Corre E."/>
            <person name="Pelletier E."/>
            <person name="Niang G."/>
            <person name="Scheremetjew M."/>
            <person name="Finn R."/>
            <person name="Kale V."/>
            <person name="Holt S."/>
            <person name="Cochrane G."/>
            <person name="Meng A."/>
            <person name="Brown T."/>
            <person name="Cohen L."/>
        </authorList>
    </citation>
    <scope>NUCLEOTIDE SEQUENCE</scope>
    <source>
        <strain evidence="1">NY070348D</strain>
    </source>
</reference>
<dbReference type="InterPro" id="IPR029045">
    <property type="entry name" value="ClpP/crotonase-like_dom_sf"/>
</dbReference>
<name>A0A7S2SPQ1_9STRA</name>
<dbReference type="EMBL" id="HBHK01026439">
    <property type="protein sequence ID" value="CAD9706182.1"/>
    <property type="molecule type" value="Transcribed_RNA"/>
</dbReference>